<dbReference type="PANTHER" id="PTHR42935">
    <property type="entry name" value="SLR0930 PROTEIN"/>
    <property type="match status" value="1"/>
</dbReference>
<dbReference type="SUPFAM" id="SSF52540">
    <property type="entry name" value="P-loop containing nucleoside triphosphate hydrolases"/>
    <property type="match status" value="1"/>
</dbReference>
<dbReference type="InterPro" id="IPR008533">
    <property type="entry name" value="DUF815"/>
</dbReference>
<dbReference type="RefSeq" id="WP_114563876.1">
    <property type="nucleotide sequence ID" value="NZ_CP031124.1"/>
</dbReference>
<feature type="domain" description="AAA+ ATPase" evidence="1">
    <location>
        <begin position="85"/>
        <end position="213"/>
    </location>
</feature>
<dbReference type="CDD" id="cd00009">
    <property type="entry name" value="AAA"/>
    <property type="match status" value="1"/>
</dbReference>
<name>A0A345D8E6_9BURK</name>
<dbReference type="PANTHER" id="PTHR42935:SF1">
    <property type="entry name" value="SLR0930 PROTEIN"/>
    <property type="match status" value="1"/>
</dbReference>
<dbReference type="OrthoDB" id="9812140at2"/>
<dbReference type="InterPro" id="IPR027417">
    <property type="entry name" value="P-loop_NTPase"/>
</dbReference>
<keyword evidence="3" id="KW-1185">Reference proteome</keyword>
<evidence type="ECO:0000313" key="2">
    <source>
        <dbReference type="EMBL" id="AXF84634.1"/>
    </source>
</evidence>
<dbReference type="EMBL" id="CP031124">
    <property type="protein sequence ID" value="AXF84634.1"/>
    <property type="molecule type" value="Genomic_DNA"/>
</dbReference>
<dbReference type="Proteomes" id="UP000252182">
    <property type="component" value="Chromosome"/>
</dbReference>
<proteinExistence type="predicted"/>
<dbReference type="Gene3D" id="3.40.50.300">
    <property type="entry name" value="P-loop containing nucleotide triphosphate hydrolases"/>
    <property type="match status" value="1"/>
</dbReference>
<dbReference type="Pfam" id="PF05673">
    <property type="entry name" value="DUF815"/>
    <property type="match status" value="1"/>
</dbReference>
<sequence>MNTTLLDQTLQKLSNALDRAQLLLPSTAQDVDWSCHAYLWQVRHGRGYLEGLQEPRLQNLDELKSIDRQKNAVLQNTLQFIHRLPANHVLLTGARGTGKSSLVRACLAAYAPQGLRVIEVEKDHLHDLPLIVDLIRHRPERFIVFCDDLSFETQDTGYKSLKTVLDGSFNGYADNVLVYATSNRRHLLPEYDTDNLGYTHTTDNELHPSETVEEKIALSERFGLWLSFYPFKQDDYLDIVADALQRLGWAASNNEEALAMRTEALQFTLERGSRSARVAQHFARQWAGQHLFKQVQA</sequence>
<dbReference type="KEGG" id="hyf:DTO96_100344"/>
<protein>
    <recommendedName>
        <fullName evidence="1">AAA+ ATPase domain-containing protein</fullName>
    </recommendedName>
</protein>
<organism evidence="2 3">
    <name type="scientific">Ephemeroptericola cinctiostellae</name>
    <dbReference type="NCBI Taxonomy" id="2268024"/>
    <lineage>
        <taxon>Bacteria</taxon>
        <taxon>Pseudomonadati</taxon>
        <taxon>Pseudomonadota</taxon>
        <taxon>Betaproteobacteria</taxon>
        <taxon>Burkholderiales</taxon>
        <taxon>Burkholderiaceae</taxon>
        <taxon>Ephemeroptericola</taxon>
    </lineage>
</organism>
<evidence type="ECO:0000313" key="3">
    <source>
        <dbReference type="Proteomes" id="UP000252182"/>
    </source>
</evidence>
<dbReference type="AlphaFoldDB" id="A0A345D8E6"/>
<evidence type="ECO:0000259" key="1">
    <source>
        <dbReference type="SMART" id="SM00382"/>
    </source>
</evidence>
<dbReference type="InterPro" id="IPR003593">
    <property type="entry name" value="AAA+_ATPase"/>
</dbReference>
<gene>
    <name evidence="2" type="ORF">DTO96_100344</name>
</gene>
<dbReference type="SMART" id="SM00382">
    <property type="entry name" value="AAA"/>
    <property type="match status" value="1"/>
</dbReference>
<accession>A0A345D8E6</accession>
<reference evidence="3" key="1">
    <citation type="submission" date="2018-07" db="EMBL/GenBank/DDBJ databases">
        <authorList>
            <person name="Kim H."/>
        </authorList>
    </citation>
    <scope>NUCLEOTIDE SEQUENCE [LARGE SCALE GENOMIC DNA]</scope>
    <source>
        <strain evidence="3">F02</strain>
    </source>
</reference>